<gene>
    <name evidence="2" type="ORF">SAMN05444342_0437</name>
</gene>
<keyword evidence="1" id="KW-0472">Membrane</keyword>
<evidence type="ECO:0000313" key="2">
    <source>
        <dbReference type="EMBL" id="SHK06008.1"/>
    </source>
</evidence>
<evidence type="ECO:0000313" key="3">
    <source>
        <dbReference type="Proteomes" id="UP000184203"/>
    </source>
</evidence>
<feature type="transmembrane region" description="Helical" evidence="1">
    <location>
        <begin position="40"/>
        <end position="63"/>
    </location>
</feature>
<dbReference type="AlphaFoldDB" id="A0A1M6PDG4"/>
<organism evidence="2 3">
    <name type="scientific">Haladaptatus paucihalophilus DX253</name>
    <dbReference type="NCBI Taxonomy" id="797209"/>
    <lineage>
        <taxon>Archaea</taxon>
        <taxon>Methanobacteriati</taxon>
        <taxon>Methanobacteriota</taxon>
        <taxon>Stenosarchaea group</taxon>
        <taxon>Halobacteria</taxon>
        <taxon>Halobacteriales</taxon>
        <taxon>Haladaptataceae</taxon>
        <taxon>Haladaptatus</taxon>
    </lineage>
</organism>
<dbReference type="Proteomes" id="UP000184203">
    <property type="component" value="Unassembled WGS sequence"/>
</dbReference>
<dbReference type="InterPro" id="IPR055943">
    <property type="entry name" value="DUF7521"/>
</dbReference>
<feature type="transmembrane region" description="Helical" evidence="1">
    <location>
        <begin position="6"/>
        <end position="28"/>
    </location>
</feature>
<keyword evidence="1" id="KW-0812">Transmembrane</keyword>
<dbReference type="EMBL" id="FRAN01000001">
    <property type="protein sequence ID" value="SHK06008.1"/>
    <property type="molecule type" value="Genomic_DNA"/>
</dbReference>
<name>A0A1M6PDG4_HALPU</name>
<accession>A0A1M6PDG4</accession>
<evidence type="ECO:0000256" key="1">
    <source>
        <dbReference type="SAM" id="Phobius"/>
    </source>
</evidence>
<dbReference type="Pfam" id="PF24365">
    <property type="entry name" value="DUF7521"/>
    <property type="match status" value="1"/>
</dbReference>
<sequence>MMDAITWLLVIVKFTALGLGGVVTLLAYRAYERTQFAGLRYFAIGLFIITVGTVLVGVFHHFLHVELTMGMLLESSIICVGFGVMVVGLYGQ</sequence>
<keyword evidence="3" id="KW-1185">Reference proteome</keyword>
<dbReference type="RefSeq" id="WP_018128685.1">
    <property type="nucleotide sequence ID" value="NZ_AEMG01000007.1"/>
</dbReference>
<keyword evidence="1" id="KW-1133">Transmembrane helix</keyword>
<proteinExistence type="predicted"/>
<reference evidence="3" key="1">
    <citation type="submission" date="2016-11" db="EMBL/GenBank/DDBJ databases">
        <authorList>
            <person name="Varghese N."/>
            <person name="Submissions S."/>
        </authorList>
    </citation>
    <scope>NUCLEOTIDE SEQUENCE [LARGE SCALE GENOMIC DNA]</scope>
    <source>
        <strain evidence="3">DX253</strain>
    </source>
</reference>
<protein>
    <submittedName>
        <fullName evidence="2">Uncharacterized protein</fullName>
    </submittedName>
</protein>
<feature type="transmembrane region" description="Helical" evidence="1">
    <location>
        <begin position="69"/>
        <end position="90"/>
    </location>
</feature>